<evidence type="ECO:0000313" key="3">
    <source>
        <dbReference type="Proteomes" id="UP000597762"/>
    </source>
</evidence>
<sequence>MNQKGPLPRGARPGTPGPAGNSPGQRTRKSSNPNSCTRPFYGFRIPGTLTGGISPPGGSAYFLVPFRAFRLRGTPFSGLPKWALLPPKGFPGSPGVPPWPGLGQKSPPKGLLLPQFPPSPRGKGLTPRGITPWPGGINRHWGTLNRQPPKISPDPRGSPGEKLFPGWVPPRGQGARGSREWVRQLQKFPWEFNRPGKRTLGFSPPKVGYRTEKGARPLIREPLGIQFRRGGGSRRSGWKNPSREPWANFRPALKGKPLPGFSPGVTLPRGPFPSLKVPSWSEKPFKGGPLPPIPLVPFKGSGLGNLRSFVKNGLSLPEGFPAPLGDRTSPSKRGTEICPPGDSPSLPGVYFLAVTNPGTPGVRFPQGDPPGSFKGFSPPWKFWPHALSRSPSSHPRLWFPPREEARPRSGGRLQPPPRVPGPLFKRGSWAFPRGPEPGENPPVAQKVND</sequence>
<name>A0A812DGC1_ACAPH</name>
<evidence type="ECO:0000256" key="1">
    <source>
        <dbReference type="SAM" id="MobiDB-lite"/>
    </source>
</evidence>
<accession>A0A812DGC1</accession>
<dbReference type="Proteomes" id="UP000597762">
    <property type="component" value="Unassembled WGS sequence"/>
</dbReference>
<feature type="region of interest" description="Disordered" evidence="1">
    <location>
        <begin position="320"/>
        <end position="344"/>
    </location>
</feature>
<reference evidence="2" key="1">
    <citation type="submission" date="2021-01" db="EMBL/GenBank/DDBJ databases">
        <authorList>
            <person name="Li R."/>
            <person name="Bekaert M."/>
        </authorList>
    </citation>
    <scope>NUCLEOTIDE SEQUENCE</scope>
    <source>
        <strain evidence="2">Farmed</strain>
    </source>
</reference>
<feature type="region of interest" description="Disordered" evidence="1">
    <location>
        <begin position="227"/>
        <end position="257"/>
    </location>
</feature>
<protein>
    <submittedName>
        <fullName evidence="2">COL4A</fullName>
    </submittedName>
</protein>
<feature type="compositionally biased region" description="Low complexity" evidence="1">
    <location>
        <begin position="1"/>
        <end position="20"/>
    </location>
</feature>
<comment type="caution">
    <text evidence="2">The sequence shown here is derived from an EMBL/GenBank/DDBJ whole genome shotgun (WGS) entry which is preliminary data.</text>
</comment>
<feature type="compositionally biased region" description="Polar residues" evidence="1">
    <location>
        <begin position="22"/>
        <end position="37"/>
    </location>
</feature>
<proteinExistence type="predicted"/>
<organism evidence="2 3">
    <name type="scientific">Acanthosepion pharaonis</name>
    <name type="common">Pharaoh cuttlefish</name>
    <name type="synonym">Sepia pharaonis</name>
    <dbReference type="NCBI Taxonomy" id="158019"/>
    <lineage>
        <taxon>Eukaryota</taxon>
        <taxon>Metazoa</taxon>
        <taxon>Spiralia</taxon>
        <taxon>Lophotrochozoa</taxon>
        <taxon>Mollusca</taxon>
        <taxon>Cephalopoda</taxon>
        <taxon>Coleoidea</taxon>
        <taxon>Decapodiformes</taxon>
        <taxon>Sepiida</taxon>
        <taxon>Sepiina</taxon>
        <taxon>Sepiidae</taxon>
        <taxon>Acanthosepion</taxon>
    </lineage>
</organism>
<gene>
    <name evidence="2" type="ORF">SPHA_52402</name>
</gene>
<evidence type="ECO:0000313" key="2">
    <source>
        <dbReference type="EMBL" id="CAE1298074.1"/>
    </source>
</evidence>
<dbReference type="AlphaFoldDB" id="A0A812DGC1"/>
<feature type="region of interest" description="Disordered" evidence="1">
    <location>
        <begin position="1"/>
        <end position="39"/>
    </location>
</feature>
<feature type="region of interest" description="Disordered" evidence="1">
    <location>
        <begin position="384"/>
        <end position="449"/>
    </location>
</feature>
<dbReference type="EMBL" id="CAHIKZ030003253">
    <property type="protein sequence ID" value="CAE1298074.1"/>
    <property type="molecule type" value="Genomic_DNA"/>
</dbReference>
<keyword evidence="3" id="KW-1185">Reference proteome</keyword>